<gene>
    <name evidence="1" type="ORF">Rsub_13419</name>
</gene>
<keyword evidence="2" id="KW-1185">Reference proteome</keyword>
<protein>
    <recommendedName>
        <fullName evidence="3">Alpha 1,4-glycosyltransferase domain-containing protein</fullName>
    </recommendedName>
</protein>
<dbReference type="EMBL" id="BDRX01000296">
    <property type="protein sequence ID" value="GBG00668.1"/>
    <property type="molecule type" value="Genomic_DNA"/>
</dbReference>
<evidence type="ECO:0000313" key="1">
    <source>
        <dbReference type="EMBL" id="GBG00668.1"/>
    </source>
</evidence>
<reference evidence="1 2" key="1">
    <citation type="journal article" date="2018" name="Sci. Rep.">
        <title>Raphidocelis subcapitata (=Pseudokirchneriella subcapitata) provides an insight into genome evolution and environmental adaptations in the Sphaeropleales.</title>
        <authorList>
            <person name="Suzuki S."/>
            <person name="Yamaguchi H."/>
            <person name="Nakajima N."/>
            <person name="Kawachi M."/>
        </authorList>
    </citation>
    <scope>NUCLEOTIDE SEQUENCE [LARGE SCALE GENOMIC DNA]</scope>
    <source>
        <strain evidence="1 2">NIES-35</strain>
    </source>
</reference>
<evidence type="ECO:0000313" key="2">
    <source>
        <dbReference type="Proteomes" id="UP000247498"/>
    </source>
</evidence>
<dbReference type="InParanoid" id="A0A2V0PSR2"/>
<dbReference type="Proteomes" id="UP000247498">
    <property type="component" value="Unassembled WGS sequence"/>
</dbReference>
<feature type="non-terminal residue" evidence="1">
    <location>
        <position position="1"/>
    </location>
</feature>
<accession>A0A2V0PSR2</accession>
<comment type="caution">
    <text evidence="1">The sequence shown here is derived from an EMBL/GenBank/DDBJ whole genome shotgun (WGS) entry which is preliminary data.</text>
</comment>
<name>A0A2V0PSR2_9CHLO</name>
<dbReference type="AlphaFoldDB" id="A0A2V0PSR2"/>
<sequence>IVTVVCATTACLNSVGALRLPNVRVQQLSVMHFMHESHPLAGWFRRHALIKVWSGKHYPAYFDTAVRLGTLFSLGGVLLDWDLAVTSEFPVALYSTPWCQTLDGARALGAPAHSPALRLFLKMFASGFPGYTHGGTWPVATHDLWHQACPFSQVLGDAVPELPDLPNYITQRPVSAPLEQPLPHFGAMWLDMRSRYLASVGNPAVNLGALLSTTHGTGALLSLNGPLVLRQVWGAWDATLA</sequence>
<organism evidence="1 2">
    <name type="scientific">Raphidocelis subcapitata</name>
    <dbReference type="NCBI Taxonomy" id="307507"/>
    <lineage>
        <taxon>Eukaryota</taxon>
        <taxon>Viridiplantae</taxon>
        <taxon>Chlorophyta</taxon>
        <taxon>core chlorophytes</taxon>
        <taxon>Chlorophyceae</taxon>
        <taxon>CS clade</taxon>
        <taxon>Sphaeropleales</taxon>
        <taxon>Selenastraceae</taxon>
        <taxon>Raphidocelis</taxon>
    </lineage>
</organism>
<proteinExistence type="predicted"/>
<evidence type="ECO:0008006" key="3">
    <source>
        <dbReference type="Google" id="ProtNLM"/>
    </source>
</evidence>
<dbReference type="OrthoDB" id="409543at2759"/>